<accession>A0ABS4IVR9</accession>
<evidence type="ECO:0008006" key="3">
    <source>
        <dbReference type="Google" id="ProtNLM"/>
    </source>
</evidence>
<reference evidence="1 2" key="1">
    <citation type="submission" date="2021-03" db="EMBL/GenBank/DDBJ databases">
        <title>Genomic Encyclopedia of Type Strains, Phase IV (KMG-IV): sequencing the most valuable type-strain genomes for metagenomic binning, comparative biology and taxonomic classification.</title>
        <authorList>
            <person name="Goeker M."/>
        </authorList>
    </citation>
    <scope>NUCLEOTIDE SEQUENCE [LARGE SCALE GENOMIC DNA]</scope>
    <source>
        <strain evidence="1 2">DSM 26048</strain>
    </source>
</reference>
<gene>
    <name evidence="1" type="ORF">J2Z66_003274</name>
</gene>
<sequence>MIIHALESQEDVEGGLLNPSSNLQFLRELSVRNMSLALLFLNHGMHEQCISLAAAALRTTLKAAYVKQYGSLPLHRNSLNEWIACVRELGLIDLDTELFIHLVCLLSSDYETVIAQRPPDLDEVRKLFEKVDTLVGRLSAILNVE</sequence>
<protein>
    <recommendedName>
        <fullName evidence="3">HEPN domain-containing protein</fullName>
    </recommendedName>
</protein>
<dbReference type="RefSeq" id="WP_209972410.1">
    <property type="nucleotide sequence ID" value="NZ_JAGGLB010000010.1"/>
</dbReference>
<comment type="caution">
    <text evidence="1">The sequence shown here is derived from an EMBL/GenBank/DDBJ whole genome shotgun (WGS) entry which is preliminary data.</text>
</comment>
<evidence type="ECO:0000313" key="2">
    <source>
        <dbReference type="Proteomes" id="UP001519287"/>
    </source>
</evidence>
<dbReference type="Proteomes" id="UP001519287">
    <property type="component" value="Unassembled WGS sequence"/>
</dbReference>
<dbReference type="EMBL" id="JAGGLB010000010">
    <property type="protein sequence ID" value="MBP1991667.1"/>
    <property type="molecule type" value="Genomic_DNA"/>
</dbReference>
<proteinExistence type="predicted"/>
<organism evidence="1 2">
    <name type="scientific">Paenibacillus eucommiae</name>
    <dbReference type="NCBI Taxonomy" id="1355755"/>
    <lineage>
        <taxon>Bacteria</taxon>
        <taxon>Bacillati</taxon>
        <taxon>Bacillota</taxon>
        <taxon>Bacilli</taxon>
        <taxon>Bacillales</taxon>
        <taxon>Paenibacillaceae</taxon>
        <taxon>Paenibacillus</taxon>
    </lineage>
</organism>
<name>A0ABS4IVR9_9BACL</name>
<evidence type="ECO:0000313" key="1">
    <source>
        <dbReference type="EMBL" id="MBP1991667.1"/>
    </source>
</evidence>
<keyword evidence="2" id="KW-1185">Reference proteome</keyword>